<evidence type="ECO:0008006" key="4">
    <source>
        <dbReference type="Google" id="ProtNLM"/>
    </source>
</evidence>
<organism evidence="2 3">
    <name type="scientific">Demequina lutea</name>
    <dbReference type="NCBI Taxonomy" id="431489"/>
    <lineage>
        <taxon>Bacteria</taxon>
        <taxon>Bacillati</taxon>
        <taxon>Actinomycetota</taxon>
        <taxon>Actinomycetes</taxon>
        <taxon>Micrococcales</taxon>
        <taxon>Demequinaceae</taxon>
        <taxon>Demequina</taxon>
    </lineage>
</organism>
<reference evidence="2 3" key="1">
    <citation type="submission" date="2020-07" db="EMBL/GenBank/DDBJ databases">
        <title>Sequencing the genomes of 1000 actinobacteria strains.</title>
        <authorList>
            <person name="Klenk H.-P."/>
        </authorList>
    </citation>
    <scope>NUCLEOTIDE SEQUENCE [LARGE SCALE GENOMIC DNA]</scope>
    <source>
        <strain evidence="2 3">DSM 19970</strain>
    </source>
</reference>
<gene>
    <name evidence="2" type="ORF">BKA03_002408</name>
</gene>
<accession>A0A7Y9ZBG6</accession>
<comment type="caution">
    <text evidence="2">The sequence shown here is derived from an EMBL/GenBank/DDBJ whole genome shotgun (WGS) entry which is preliminary data.</text>
</comment>
<dbReference type="SUPFAM" id="SSF48371">
    <property type="entry name" value="ARM repeat"/>
    <property type="match status" value="1"/>
</dbReference>
<dbReference type="InterPro" id="IPR016024">
    <property type="entry name" value="ARM-type_fold"/>
</dbReference>
<dbReference type="OrthoDB" id="5143603at2"/>
<dbReference type="Proteomes" id="UP000547973">
    <property type="component" value="Unassembled WGS sequence"/>
</dbReference>
<dbReference type="InterPro" id="IPR011989">
    <property type="entry name" value="ARM-like"/>
</dbReference>
<dbReference type="EMBL" id="JACBZO010000001">
    <property type="protein sequence ID" value="NYI42289.1"/>
    <property type="molecule type" value="Genomic_DNA"/>
</dbReference>
<dbReference type="RefSeq" id="WP_062074142.1">
    <property type="nucleotide sequence ID" value="NZ_BBRC01000002.1"/>
</dbReference>
<keyword evidence="3" id="KW-1185">Reference proteome</keyword>
<proteinExistence type="predicted"/>
<protein>
    <recommendedName>
        <fullName evidence="4">Leucine rich repeat variant</fullName>
    </recommendedName>
</protein>
<feature type="region of interest" description="Disordered" evidence="1">
    <location>
        <begin position="1"/>
        <end position="20"/>
    </location>
</feature>
<name>A0A7Y9ZBG6_9MICO</name>
<evidence type="ECO:0000313" key="3">
    <source>
        <dbReference type="Proteomes" id="UP000547973"/>
    </source>
</evidence>
<dbReference type="AlphaFoldDB" id="A0A7Y9ZBG6"/>
<evidence type="ECO:0000313" key="2">
    <source>
        <dbReference type="EMBL" id="NYI42289.1"/>
    </source>
</evidence>
<dbReference type="Gene3D" id="1.25.10.10">
    <property type="entry name" value="Leucine-rich Repeat Variant"/>
    <property type="match status" value="1"/>
</dbReference>
<sequence length="137" mass="14375">MLNESRPGAPGPLDPSLSDNDLAQLARSDEAKVRAGAAAHPNTPLTLILKLARDEANSVRAGVARNPRRDIPEEVFRELASDKAPDVVFALIANDAVPDSVIARVMRGKHKDAIGPAKARLAKKGGGMTGLLGALRS</sequence>
<evidence type="ECO:0000256" key="1">
    <source>
        <dbReference type="SAM" id="MobiDB-lite"/>
    </source>
</evidence>